<dbReference type="SUPFAM" id="SSF52402">
    <property type="entry name" value="Adenine nucleotide alpha hydrolases-like"/>
    <property type="match status" value="1"/>
</dbReference>
<feature type="domain" description="Asparagine synthetase" evidence="4">
    <location>
        <begin position="313"/>
        <end position="393"/>
    </location>
</feature>
<keyword evidence="1" id="KW-0028">Amino-acid biosynthesis</keyword>
<name>A0A482W0T4_ASBVE</name>
<reference evidence="5 6" key="1">
    <citation type="submission" date="2017-03" db="EMBL/GenBank/DDBJ databases">
        <title>Genome of the blue death feigning beetle - Asbolus verrucosus.</title>
        <authorList>
            <person name="Rider S.D."/>
        </authorList>
    </citation>
    <scope>NUCLEOTIDE SEQUENCE [LARGE SCALE GENOMIC DNA]</scope>
    <source>
        <strain evidence="5">Butters</strain>
        <tissue evidence="5">Head and leg muscle</tissue>
    </source>
</reference>
<accession>A0A482W0T4</accession>
<dbReference type="InterPro" id="IPR001962">
    <property type="entry name" value="Asn_synthase"/>
</dbReference>
<protein>
    <submittedName>
        <fullName evidence="5">Asparagine synthetase domain-containing protein</fullName>
    </submittedName>
</protein>
<keyword evidence="2" id="KW-0061">Asparagine biosynthesis</keyword>
<dbReference type="STRING" id="1661398.A0A482W0T4"/>
<feature type="domain" description="Asparagine synthetase" evidence="4">
    <location>
        <begin position="173"/>
        <end position="312"/>
    </location>
</feature>
<evidence type="ECO:0000256" key="2">
    <source>
        <dbReference type="ARBA" id="ARBA00022888"/>
    </source>
</evidence>
<dbReference type="Gene3D" id="3.40.50.620">
    <property type="entry name" value="HUPs"/>
    <property type="match status" value="1"/>
</dbReference>
<proteinExistence type="predicted"/>
<evidence type="ECO:0000313" key="6">
    <source>
        <dbReference type="Proteomes" id="UP000292052"/>
    </source>
</evidence>
<gene>
    <name evidence="5" type="ORF">BDFB_000857</name>
</gene>
<keyword evidence="3" id="KW-0315">Glutamine amidotransferase</keyword>
<dbReference type="GO" id="GO:0004066">
    <property type="term" value="F:asparagine synthase (glutamine-hydrolyzing) activity"/>
    <property type="evidence" value="ECO:0007669"/>
    <property type="project" value="InterPro"/>
</dbReference>
<dbReference type="OrthoDB" id="10252281at2759"/>
<dbReference type="Pfam" id="PF00733">
    <property type="entry name" value="Asn_synthase"/>
    <property type="match status" value="2"/>
</dbReference>
<dbReference type="PANTHER" id="PTHR45937">
    <property type="entry name" value="ASPARAGINE SYNTHETASE DOMAIN-CONTAINING PROTEIN 1"/>
    <property type="match status" value="1"/>
</dbReference>
<dbReference type="AlphaFoldDB" id="A0A482W0T4"/>
<dbReference type="GO" id="GO:0006529">
    <property type="term" value="P:asparagine biosynthetic process"/>
    <property type="evidence" value="ECO:0007669"/>
    <property type="project" value="UniProtKB-KW"/>
</dbReference>
<organism evidence="5 6">
    <name type="scientific">Asbolus verrucosus</name>
    <name type="common">Desert ironclad beetle</name>
    <dbReference type="NCBI Taxonomy" id="1661398"/>
    <lineage>
        <taxon>Eukaryota</taxon>
        <taxon>Metazoa</taxon>
        <taxon>Ecdysozoa</taxon>
        <taxon>Arthropoda</taxon>
        <taxon>Hexapoda</taxon>
        <taxon>Insecta</taxon>
        <taxon>Pterygota</taxon>
        <taxon>Neoptera</taxon>
        <taxon>Endopterygota</taxon>
        <taxon>Coleoptera</taxon>
        <taxon>Polyphaga</taxon>
        <taxon>Cucujiformia</taxon>
        <taxon>Tenebrionidae</taxon>
        <taxon>Pimeliinae</taxon>
        <taxon>Asbolus</taxon>
    </lineage>
</organism>
<evidence type="ECO:0000259" key="4">
    <source>
        <dbReference type="Pfam" id="PF00733"/>
    </source>
</evidence>
<dbReference type="InterPro" id="IPR014729">
    <property type="entry name" value="Rossmann-like_a/b/a_fold"/>
</dbReference>
<sequence length="426" mass="48641">MLLKEYESFERSVSRRGPDSLKTEFCKVADCNILFASSVLWLQGADITIQPFRNEESMLVYNGDVFGGSIPEDLRNDKELELFLMKEIAVNSVVDEGRKNFISPDQNQLILFNEIVNHSTNDIFEKLCNSHWLDNIIKLEKLLKNAVKKRISTQPNFCQNCFKQLNCSHSLTGVLFSGGVDCAILALLADEFTDETRSIDLINVAFDRATNYKTPDRITGIDTLNELQKLCPQRKWNFVEVNVTTEELDSCRNNYISDLIYPLNSVLDDSLGCALWFAGRAASDNYTSPCRARMGADELFGGYTRHRAALHKRGWQGLHEVLEEDWQNLSHRNLARDDRVVSDHGRQLRTPYLDEEVVAFIRNLNCWEKTFPSHDLPKGIGEKMLLRCLAYRLGLKNAASLQKRALQFGSRIANPKEKAHEKSVRL</sequence>
<evidence type="ECO:0000313" key="5">
    <source>
        <dbReference type="EMBL" id="RZC38319.1"/>
    </source>
</evidence>
<evidence type="ECO:0000256" key="3">
    <source>
        <dbReference type="ARBA" id="ARBA00022962"/>
    </source>
</evidence>
<dbReference type="InterPro" id="IPR051857">
    <property type="entry name" value="Asn_synthetase_domain"/>
</dbReference>
<dbReference type="EMBL" id="QDEB01044422">
    <property type="protein sequence ID" value="RZC38319.1"/>
    <property type="molecule type" value="Genomic_DNA"/>
</dbReference>
<dbReference type="Proteomes" id="UP000292052">
    <property type="component" value="Unassembled WGS sequence"/>
</dbReference>
<dbReference type="PANTHER" id="PTHR45937:SF1">
    <property type="entry name" value="ASPARAGINE SYNTHETASE DOMAIN-CONTAINING PROTEIN 1"/>
    <property type="match status" value="1"/>
</dbReference>
<keyword evidence="6" id="KW-1185">Reference proteome</keyword>
<dbReference type="CDD" id="cd01991">
    <property type="entry name" value="Asn_synthase_B_C"/>
    <property type="match status" value="1"/>
</dbReference>
<comment type="caution">
    <text evidence="5">The sequence shown here is derived from an EMBL/GenBank/DDBJ whole genome shotgun (WGS) entry which is preliminary data.</text>
</comment>
<evidence type="ECO:0000256" key="1">
    <source>
        <dbReference type="ARBA" id="ARBA00022605"/>
    </source>
</evidence>